<evidence type="ECO:0000256" key="1">
    <source>
        <dbReference type="SAM" id="MobiDB-lite"/>
    </source>
</evidence>
<organism evidence="2 3">
    <name type="scientific">Deinococcus maricopensis (strain DSM 21211 / LMG 22137 / NRRL B-23946 / LB-34)</name>
    <dbReference type="NCBI Taxonomy" id="709986"/>
    <lineage>
        <taxon>Bacteria</taxon>
        <taxon>Thermotogati</taxon>
        <taxon>Deinococcota</taxon>
        <taxon>Deinococci</taxon>
        <taxon>Deinococcales</taxon>
        <taxon>Deinococcaceae</taxon>
        <taxon>Deinococcus</taxon>
    </lineage>
</organism>
<dbReference type="EMBL" id="CP002454">
    <property type="protein sequence ID" value="ADV67619.1"/>
    <property type="molecule type" value="Genomic_DNA"/>
</dbReference>
<feature type="region of interest" description="Disordered" evidence="1">
    <location>
        <begin position="1"/>
        <end position="25"/>
    </location>
</feature>
<evidence type="ECO:0000313" key="2">
    <source>
        <dbReference type="EMBL" id="ADV67619.1"/>
    </source>
</evidence>
<keyword evidence="3" id="KW-1185">Reference proteome</keyword>
<sequence>MTFTPRETTSRAPSAMRPPYQKPTIKPLGAWTNVTLAISVPIGPGSRIFYGLSNPQTPQDT</sequence>
<name>E8U980_DEIML</name>
<dbReference type="AlphaFoldDB" id="E8U980"/>
<gene>
    <name evidence="2" type="ordered locus">Deima_1974</name>
</gene>
<dbReference type="STRING" id="709986.Deima_1974"/>
<reference evidence="2 3" key="1">
    <citation type="journal article" date="2011" name="Stand. Genomic Sci.">
        <title>Complete genome sequence of Deinococcus maricopensis type strain (LB-34).</title>
        <authorList>
            <person name="Pukall R."/>
            <person name="Zeytun A."/>
            <person name="Lucas S."/>
            <person name="Lapidus A."/>
            <person name="Hammon N."/>
            <person name="Deshpande S."/>
            <person name="Nolan M."/>
            <person name="Cheng J.F."/>
            <person name="Pitluck S."/>
            <person name="Liolios K."/>
            <person name="Pagani I."/>
            <person name="Mikhailova N."/>
            <person name="Ivanova N."/>
            <person name="Mavromatis K."/>
            <person name="Pati A."/>
            <person name="Tapia R."/>
            <person name="Han C."/>
            <person name="Goodwin L."/>
            <person name="Chen A."/>
            <person name="Palaniappan K."/>
            <person name="Land M."/>
            <person name="Hauser L."/>
            <person name="Chang Y.J."/>
            <person name="Jeffries C.D."/>
            <person name="Brambilla E.M."/>
            <person name="Rohde M."/>
            <person name="Goker M."/>
            <person name="Detter J.C."/>
            <person name="Woyke T."/>
            <person name="Bristow J."/>
            <person name="Eisen J.A."/>
            <person name="Markowitz V."/>
            <person name="Hugenholtz P."/>
            <person name="Kyrpides N.C."/>
            <person name="Klenk H.P."/>
        </authorList>
    </citation>
    <scope>NUCLEOTIDE SEQUENCE [LARGE SCALE GENOMIC DNA]</scope>
    <source>
        <strain evidence="3">DSM 21211 / LMG 22137 / NRRL B-23946 / LB-34</strain>
    </source>
</reference>
<dbReference type="Proteomes" id="UP000008635">
    <property type="component" value="Chromosome"/>
</dbReference>
<dbReference type="KEGG" id="dmr:Deima_1974"/>
<proteinExistence type="predicted"/>
<protein>
    <submittedName>
        <fullName evidence="2">Uncharacterized protein</fullName>
    </submittedName>
</protein>
<feature type="compositionally biased region" description="Polar residues" evidence="1">
    <location>
        <begin position="1"/>
        <end position="12"/>
    </location>
</feature>
<reference evidence="3" key="2">
    <citation type="submission" date="2011-01" db="EMBL/GenBank/DDBJ databases">
        <title>The complete genome of Deinococcus maricopensis DSM 21211.</title>
        <authorList>
            <consortium name="US DOE Joint Genome Institute (JGI-PGF)"/>
            <person name="Lucas S."/>
            <person name="Copeland A."/>
            <person name="Lapidus A."/>
            <person name="Goodwin L."/>
            <person name="Pitluck S."/>
            <person name="Kyrpides N."/>
            <person name="Mavromatis K."/>
            <person name="Pagani I."/>
            <person name="Ivanova N."/>
            <person name="Ovchinnikova G."/>
            <person name="Zeytun A."/>
            <person name="Detter J.C."/>
            <person name="Han C."/>
            <person name="Land M."/>
            <person name="Hauser L."/>
            <person name="Markowitz V."/>
            <person name="Cheng J.-F."/>
            <person name="Hugenholtz P."/>
            <person name="Woyke T."/>
            <person name="Wu D."/>
            <person name="Pukall R."/>
            <person name="Gehrich-Schroeter G."/>
            <person name="Brambilla E."/>
            <person name="Klenk H.-P."/>
            <person name="Eisen J.A."/>
        </authorList>
    </citation>
    <scope>NUCLEOTIDE SEQUENCE [LARGE SCALE GENOMIC DNA]</scope>
    <source>
        <strain evidence="3">DSM 21211 / LMG 22137 / NRRL B-23946 / LB-34</strain>
    </source>
</reference>
<dbReference type="HOGENOM" id="CLU_2914851_0_0_0"/>
<accession>E8U980</accession>
<evidence type="ECO:0000313" key="3">
    <source>
        <dbReference type="Proteomes" id="UP000008635"/>
    </source>
</evidence>